<name>A0AAX4NYU9_9CHLO</name>
<comment type="catalytic activity">
    <reaction evidence="6">
        <text>1D-myo-inositol 1,3,4,5,6-pentakisphosphate + ATP = 1D-myo-inositol hexakisphosphate + ADP + H(+)</text>
        <dbReference type="Rhea" id="RHEA:20313"/>
        <dbReference type="ChEBI" id="CHEBI:15378"/>
        <dbReference type="ChEBI" id="CHEBI:30616"/>
        <dbReference type="ChEBI" id="CHEBI:57733"/>
        <dbReference type="ChEBI" id="CHEBI:58130"/>
        <dbReference type="ChEBI" id="CHEBI:456216"/>
        <dbReference type="EC" id="2.7.1.158"/>
    </reaction>
</comment>
<comment type="domain">
    <text evidence="6">The EXKPK motif is conserved in inositol-pentakisphosphate 2-kinases of both family 1 and 2.</text>
</comment>
<evidence type="ECO:0000313" key="8">
    <source>
        <dbReference type="Proteomes" id="UP001472866"/>
    </source>
</evidence>
<comment type="function">
    <text evidence="6">Phosphorylates Ins(1,3,4,5,6)P5 at position 2 to form Ins(1,2,3,4,5,6)P6 (InsP6 or phytate).</text>
</comment>
<evidence type="ECO:0000256" key="4">
    <source>
        <dbReference type="ARBA" id="ARBA00022777"/>
    </source>
</evidence>
<protein>
    <recommendedName>
        <fullName evidence="1 6">Inositol-pentakisphosphate 2-kinase</fullName>
        <ecNumber evidence="1 6">2.7.1.158</ecNumber>
    </recommendedName>
</protein>
<evidence type="ECO:0000256" key="6">
    <source>
        <dbReference type="RuleBase" id="RU364126"/>
    </source>
</evidence>
<dbReference type="GO" id="GO:0005634">
    <property type="term" value="C:nucleus"/>
    <property type="evidence" value="ECO:0007669"/>
    <property type="project" value="TreeGrafter"/>
</dbReference>
<proteinExistence type="predicted"/>
<sequence>MGPQGGWRYRGEGCACSAYGDAEDHPGRVLLVSKKSDLVEGRGALSDEEAEAAGRLDAEIWTRTERPERFSAELTHIERRDWFTKQVLRPLLSHTGALAAGDLVCLRTVGFRPDGDEVGLLLPDALAVGHLCSRAGVPGVGYFGSTVAFEIKPKSAAVPGGRALIPPRQSYKRTHSEFQLMQHYKLAKGKTETASSYEPLDLLGQGSKRGALLDLFRCPQNNLGVYIGSRRAYPGVCSLEDLEVEVGLSVDGMVAALGEALEQQQGTLDLISALQGRDPHGIDGVFRIYQGLLGRPGAFDVSEDDRECRDYVEKVGALGELPRPLALRALEDYLLAATFKDCSLILAFSEVNEEVSGRRESLIELPNAGFVNAGEVGRELFYHMLLIDTDLKHVSKIPVHYEKDQSIAKILARKSGRTSTPQKSV</sequence>
<dbReference type="Proteomes" id="UP001472866">
    <property type="component" value="Chromosome 01"/>
</dbReference>
<dbReference type="EC" id="2.7.1.158" evidence="1 6"/>
<evidence type="ECO:0000313" key="7">
    <source>
        <dbReference type="EMBL" id="WZN58911.1"/>
    </source>
</evidence>
<accession>A0AAX4NYU9</accession>
<dbReference type="GO" id="GO:0005524">
    <property type="term" value="F:ATP binding"/>
    <property type="evidence" value="ECO:0007669"/>
    <property type="project" value="UniProtKB-KW"/>
</dbReference>
<keyword evidence="4 6" id="KW-0418">Kinase</keyword>
<dbReference type="InterPro" id="IPR009286">
    <property type="entry name" value="Ins_P5_2-kin"/>
</dbReference>
<organism evidence="7 8">
    <name type="scientific">Chloropicon roscoffensis</name>
    <dbReference type="NCBI Taxonomy" id="1461544"/>
    <lineage>
        <taxon>Eukaryota</taxon>
        <taxon>Viridiplantae</taxon>
        <taxon>Chlorophyta</taxon>
        <taxon>Chloropicophyceae</taxon>
        <taxon>Chloropicales</taxon>
        <taxon>Chloropicaceae</taxon>
        <taxon>Chloropicon</taxon>
    </lineage>
</organism>
<evidence type="ECO:0000256" key="2">
    <source>
        <dbReference type="ARBA" id="ARBA00022679"/>
    </source>
</evidence>
<keyword evidence="5 6" id="KW-0067">ATP-binding</keyword>
<dbReference type="EMBL" id="CP151501">
    <property type="protein sequence ID" value="WZN58911.1"/>
    <property type="molecule type" value="Genomic_DNA"/>
</dbReference>
<reference evidence="7 8" key="1">
    <citation type="submission" date="2024-03" db="EMBL/GenBank/DDBJ databases">
        <title>Complete genome sequence of the green alga Chloropicon roscoffensis RCC1871.</title>
        <authorList>
            <person name="Lemieux C."/>
            <person name="Pombert J.-F."/>
            <person name="Otis C."/>
            <person name="Turmel M."/>
        </authorList>
    </citation>
    <scope>NUCLEOTIDE SEQUENCE [LARGE SCALE GENOMIC DNA]</scope>
    <source>
        <strain evidence="7 8">RCC1871</strain>
    </source>
</reference>
<dbReference type="GO" id="GO:0035299">
    <property type="term" value="F:inositol-1,3,4,5,6-pentakisphosphate 2-kinase activity"/>
    <property type="evidence" value="ECO:0007669"/>
    <property type="project" value="UniProtKB-EC"/>
</dbReference>
<evidence type="ECO:0000256" key="5">
    <source>
        <dbReference type="ARBA" id="ARBA00022840"/>
    </source>
</evidence>
<dbReference type="PANTHER" id="PTHR14456:SF2">
    <property type="entry name" value="INOSITOL-PENTAKISPHOSPHATE 2-KINASE"/>
    <property type="match status" value="1"/>
</dbReference>
<evidence type="ECO:0000256" key="1">
    <source>
        <dbReference type="ARBA" id="ARBA00012023"/>
    </source>
</evidence>
<keyword evidence="8" id="KW-1185">Reference proteome</keyword>
<keyword evidence="2 6" id="KW-0808">Transferase</keyword>
<dbReference type="GO" id="GO:0032958">
    <property type="term" value="P:inositol phosphate biosynthetic process"/>
    <property type="evidence" value="ECO:0007669"/>
    <property type="project" value="TreeGrafter"/>
</dbReference>
<dbReference type="Pfam" id="PF06090">
    <property type="entry name" value="Ins_P5_2-kin"/>
    <property type="match status" value="1"/>
</dbReference>
<dbReference type="PANTHER" id="PTHR14456">
    <property type="entry name" value="INOSITOL POLYPHOSPHATE KINASE 1"/>
    <property type="match status" value="1"/>
</dbReference>
<keyword evidence="3 6" id="KW-0547">Nucleotide-binding</keyword>
<evidence type="ECO:0000256" key="3">
    <source>
        <dbReference type="ARBA" id="ARBA00022741"/>
    </source>
</evidence>
<dbReference type="AlphaFoldDB" id="A0AAX4NYU9"/>
<gene>
    <name evidence="7" type="ORF">HKI87_01g04350</name>
</gene>